<organism evidence="2 3">
    <name type="scientific">Terrimonas ginsenosidimutans</name>
    <dbReference type="NCBI Taxonomy" id="2908004"/>
    <lineage>
        <taxon>Bacteria</taxon>
        <taxon>Pseudomonadati</taxon>
        <taxon>Bacteroidota</taxon>
        <taxon>Chitinophagia</taxon>
        <taxon>Chitinophagales</taxon>
        <taxon>Chitinophagaceae</taxon>
        <taxon>Terrimonas</taxon>
    </lineage>
</organism>
<accession>A0ABS9L034</accession>
<keyword evidence="3" id="KW-1185">Reference proteome</keyword>
<name>A0ABS9L034_9BACT</name>
<feature type="chain" id="PRO_5047370847" description="Beta-lactamase-inhibitor-like PepSY-like domain-containing protein" evidence="1">
    <location>
        <begin position="19"/>
        <end position="148"/>
    </location>
</feature>
<evidence type="ECO:0000256" key="1">
    <source>
        <dbReference type="SAM" id="SignalP"/>
    </source>
</evidence>
<evidence type="ECO:0000313" key="2">
    <source>
        <dbReference type="EMBL" id="MCG2617929.1"/>
    </source>
</evidence>
<sequence length="148" mass="16969">MKKLLLAVAMMAGVIAFAAPKPEPTEKVLKAFKETFALAKDITWHNYTDFVQANFNQNQIQVRAQFSDDGTLIKTIRYYGESELQPNILAKLKKKHSGKEIYGVTETMADNEVQFVINLRDEENWYTVKSDIYGNLETVTKFKRADNK</sequence>
<reference evidence="2" key="1">
    <citation type="submission" date="2022-01" db="EMBL/GenBank/DDBJ databases">
        <authorList>
            <person name="Jo J.-H."/>
            <person name="Im W.-T."/>
        </authorList>
    </citation>
    <scope>NUCLEOTIDE SEQUENCE</scope>
    <source>
        <strain evidence="2">NA20</strain>
    </source>
</reference>
<dbReference type="SUPFAM" id="SSF160574">
    <property type="entry name" value="BT0923-like"/>
    <property type="match status" value="1"/>
</dbReference>
<comment type="caution">
    <text evidence="2">The sequence shown here is derived from an EMBL/GenBank/DDBJ whole genome shotgun (WGS) entry which is preliminary data.</text>
</comment>
<evidence type="ECO:0000313" key="3">
    <source>
        <dbReference type="Proteomes" id="UP001165367"/>
    </source>
</evidence>
<dbReference type="EMBL" id="JAKLTR010000028">
    <property type="protein sequence ID" value="MCG2617929.1"/>
    <property type="molecule type" value="Genomic_DNA"/>
</dbReference>
<gene>
    <name evidence="2" type="ORF">LZZ85_26745</name>
</gene>
<dbReference type="Gene3D" id="3.10.450.360">
    <property type="match status" value="1"/>
</dbReference>
<feature type="signal peptide" evidence="1">
    <location>
        <begin position="1"/>
        <end position="18"/>
    </location>
</feature>
<proteinExistence type="predicted"/>
<protein>
    <recommendedName>
        <fullName evidence="4">Beta-lactamase-inhibitor-like PepSY-like domain-containing protein</fullName>
    </recommendedName>
</protein>
<evidence type="ECO:0008006" key="4">
    <source>
        <dbReference type="Google" id="ProtNLM"/>
    </source>
</evidence>
<dbReference type="RefSeq" id="WP_237876888.1">
    <property type="nucleotide sequence ID" value="NZ_JAKLTR010000028.1"/>
</dbReference>
<dbReference type="Proteomes" id="UP001165367">
    <property type="component" value="Unassembled WGS sequence"/>
</dbReference>
<keyword evidence="1" id="KW-0732">Signal</keyword>